<dbReference type="SUPFAM" id="SSF51735">
    <property type="entry name" value="NAD(P)-binding Rossmann-fold domains"/>
    <property type="match status" value="1"/>
</dbReference>
<comment type="function">
    <text evidence="1">Catalyzes the irreversible reduction of 2,3-butanediol to (S)-acetoin in the presence of NADH.</text>
</comment>
<evidence type="ECO:0000313" key="10">
    <source>
        <dbReference type="Proteomes" id="UP001055911"/>
    </source>
</evidence>
<dbReference type="PRINTS" id="PR00080">
    <property type="entry name" value="SDRFAMILY"/>
</dbReference>
<evidence type="ECO:0000256" key="4">
    <source>
        <dbReference type="ARBA" id="ARBA00023002"/>
    </source>
</evidence>
<name>A0A9Q9E345_9LACO</name>
<dbReference type="EC" id="1.1.1.304" evidence="3"/>
<dbReference type="InterPro" id="IPR002347">
    <property type="entry name" value="SDR_fam"/>
</dbReference>
<sequence length="258" mass="27289">MPKKVAIITGSGRGIGAAIAKQLAGEGYAIAVADIDPDTADQVANDINQQDNQTARSYVVDVAERDDVFRLVNEVVQDFGQLDLFVNNAGIAFIASIVDSNPEEVKRLLNVNLLGTFWGIQAAATQFKKQGTGGKIINAASLASVEGSALQGAYSASKFAIRGLGQSAAKELAPDHITVNAYDPGIVLTPLRDGIDETTAKLKNTTFAEQRQGVVDEISLKRAATPEDVAQVISFLASPKADYITGQSILIDGGMRFH</sequence>
<dbReference type="InterPro" id="IPR014007">
    <property type="entry name" value="23BDH"/>
</dbReference>
<feature type="active site" description="Proton acceptor" evidence="7">
    <location>
        <position position="154"/>
    </location>
</feature>
<feature type="binding site" evidence="8">
    <location>
        <begin position="61"/>
        <end position="62"/>
    </location>
    <ligand>
        <name>NAD(+)</name>
        <dbReference type="ChEBI" id="CHEBI:57540"/>
    </ligand>
</feature>
<dbReference type="RefSeq" id="WP_252766957.1">
    <property type="nucleotide sequence ID" value="NZ_CP097119.1"/>
</dbReference>
<dbReference type="PANTHER" id="PTHR42760">
    <property type="entry name" value="SHORT-CHAIN DEHYDROGENASES/REDUCTASES FAMILY MEMBER"/>
    <property type="match status" value="1"/>
</dbReference>
<proteinExistence type="inferred from homology"/>
<dbReference type="GO" id="GO:0045150">
    <property type="term" value="P:acetoin catabolic process"/>
    <property type="evidence" value="ECO:0007669"/>
    <property type="project" value="InterPro"/>
</dbReference>
<dbReference type="NCBIfam" id="TIGR02415">
    <property type="entry name" value="23BDH"/>
    <property type="match status" value="1"/>
</dbReference>
<feature type="binding site" evidence="8">
    <location>
        <begin position="184"/>
        <end position="189"/>
    </location>
    <ligand>
        <name>NAD(+)</name>
        <dbReference type="ChEBI" id="CHEBI:57540"/>
    </ligand>
</feature>
<protein>
    <recommendedName>
        <fullName evidence="3">diacetyl reductase [(S)-acetoin forming]</fullName>
        <ecNumber evidence="3">1.1.1.304</ecNumber>
    </recommendedName>
</protein>
<keyword evidence="4" id="KW-0560">Oxidoreductase</keyword>
<dbReference type="Pfam" id="PF13561">
    <property type="entry name" value="adh_short_C2"/>
    <property type="match status" value="1"/>
</dbReference>
<dbReference type="GO" id="GO:0048038">
    <property type="term" value="F:quinone binding"/>
    <property type="evidence" value="ECO:0007669"/>
    <property type="project" value="TreeGrafter"/>
</dbReference>
<feature type="binding site" evidence="8">
    <location>
        <position position="154"/>
    </location>
    <ligand>
        <name>NAD(+)</name>
        <dbReference type="ChEBI" id="CHEBI:57540"/>
    </ligand>
</feature>
<evidence type="ECO:0000256" key="6">
    <source>
        <dbReference type="ARBA" id="ARBA00047315"/>
    </source>
</evidence>
<evidence type="ECO:0000256" key="1">
    <source>
        <dbReference type="ARBA" id="ARBA00003200"/>
    </source>
</evidence>
<evidence type="ECO:0000256" key="8">
    <source>
        <dbReference type="PIRSR" id="PIRSR614007-2"/>
    </source>
</evidence>
<dbReference type="Gene3D" id="3.40.50.720">
    <property type="entry name" value="NAD(P)-binding Rossmann-like Domain"/>
    <property type="match status" value="1"/>
</dbReference>
<evidence type="ECO:0000256" key="7">
    <source>
        <dbReference type="PIRSR" id="PIRSR614007-1"/>
    </source>
</evidence>
<dbReference type="PROSITE" id="PS00061">
    <property type="entry name" value="ADH_SHORT"/>
    <property type="match status" value="1"/>
</dbReference>
<evidence type="ECO:0000256" key="3">
    <source>
        <dbReference type="ARBA" id="ARBA00012848"/>
    </source>
</evidence>
<dbReference type="EMBL" id="CP097119">
    <property type="protein sequence ID" value="USS89407.1"/>
    <property type="molecule type" value="Genomic_DNA"/>
</dbReference>
<evidence type="ECO:0000313" key="9">
    <source>
        <dbReference type="EMBL" id="USS89407.1"/>
    </source>
</evidence>
<dbReference type="GO" id="GO:0006633">
    <property type="term" value="P:fatty acid biosynthetic process"/>
    <property type="evidence" value="ECO:0007669"/>
    <property type="project" value="TreeGrafter"/>
</dbReference>
<dbReference type="GO" id="GO:0052588">
    <property type="term" value="F:diacetyl reductase ((S)-acetoin forming) (NAD+) activity"/>
    <property type="evidence" value="ECO:0007669"/>
    <property type="project" value="UniProtKB-EC"/>
</dbReference>
<dbReference type="AlphaFoldDB" id="A0A9Q9E345"/>
<evidence type="ECO:0000256" key="5">
    <source>
        <dbReference type="ARBA" id="ARBA00023027"/>
    </source>
</evidence>
<dbReference type="InterPro" id="IPR036291">
    <property type="entry name" value="NAD(P)-bd_dom_sf"/>
</dbReference>
<dbReference type="Proteomes" id="UP001055911">
    <property type="component" value="Chromosome"/>
</dbReference>
<accession>A0A9Q9E345</accession>
<organism evidence="9 10">
    <name type="scientific">Fructilactobacillus cliffordii</name>
    <dbReference type="NCBI Taxonomy" id="2940299"/>
    <lineage>
        <taxon>Bacteria</taxon>
        <taxon>Bacillati</taxon>
        <taxon>Bacillota</taxon>
        <taxon>Bacilli</taxon>
        <taxon>Lactobacillales</taxon>
        <taxon>Lactobacillaceae</taxon>
        <taxon>Fructilactobacillus</taxon>
    </lineage>
</organism>
<gene>
    <name evidence="9" type="ORF">M3M40_00955</name>
</gene>
<comment type="catalytic activity">
    <reaction evidence="6">
        <text>(S)-acetoin + NAD(+) = diacetyl + NADH + H(+)</text>
        <dbReference type="Rhea" id="RHEA:27286"/>
        <dbReference type="ChEBI" id="CHEBI:15378"/>
        <dbReference type="ChEBI" id="CHEBI:15687"/>
        <dbReference type="ChEBI" id="CHEBI:16583"/>
        <dbReference type="ChEBI" id="CHEBI:57540"/>
        <dbReference type="ChEBI" id="CHEBI:57945"/>
        <dbReference type="EC" id="1.1.1.304"/>
    </reaction>
</comment>
<dbReference type="PRINTS" id="PR00081">
    <property type="entry name" value="GDHRDH"/>
</dbReference>
<dbReference type="NCBIfam" id="NF005559">
    <property type="entry name" value="PRK07231.1"/>
    <property type="match status" value="1"/>
</dbReference>
<reference evidence="9" key="1">
    <citation type="submission" date="2022-05" db="EMBL/GenBank/DDBJ databases">
        <authorList>
            <person name="Oliphant S.A."/>
            <person name="Watson-Haigh N.S."/>
            <person name="Sumby K.M."/>
            <person name="Gardner J.M."/>
            <person name="Jiranek V."/>
        </authorList>
    </citation>
    <scope>NUCLEOTIDE SEQUENCE</scope>
    <source>
        <strain evidence="9">KI4_B1</strain>
    </source>
</reference>
<dbReference type="PANTHER" id="PTHR42760:SF121">
    <property type="entry name" value="3-OXOACYL-(ACYL-CARRIER-PROTEIN) REDUCTASE"/>
    <property type="match status" value="1"/>
</dbReference>
<dbReference type="GO" id="GO:0008206">
    <property type="term" value="P:bile acid metabolic process"/>
    <property type="evidence" value="ECO:0007669"/>
    <property type="project" value="UniProtKB-ARBA"/>
</dbReference>
<comment type="similarity">
    <text evidence="2">Belongs to the short-chain dehydrogenases/reductases (SDR) family.</text>
</comment>
<keyword evidence="10" id="KW-1185">Reference proteome</keyword>
<dbReference type="InterPro" id="IPR020904">
    <property type="entry name" value="Sc_DH/Rdtase_CS"/>
</dbReference>
<dbReference type="FunFam" id="3.40.50.720:FF:000084">
    <property type="entry name" value="Short-chain dehydrogenase reductase"/>
    <property type="match status" value="1"/>
</dbReference>
<feature type="binding site" evidence="8">
    <location>
        <position position="88"/>
    </location>
    <ligand>
        <name>NAD(+)</name>
        <dbReference type="ChEBI" id="CHEBI:57540"/>
    </ligand>
</feature>
<evidence type="ECO:0000256" key="2">
    <source>
        <dbReference type="ARBA" id="ARBA00006484"/>
    </source>
</evidence>
<feature type="binding site" evidence="8">
    <location>
        <position position="158"/>
    </location>
    <ligand>
        <name>NAD(+)</name>
        <dbReference type="ChEBI" id="CHEBI:57540"/>
    </ligand>
</feature>
<feature type="binding site" evidence="8">
    <location>
        <position position="34"/>
    </location>
    <ligand>
        <name>NAD(+)</name>
        <dbReference type="ChEBI" id="CHEBI:57540"/>
    </ligand>
</feature>
<keyword evidence="5 8" id="KW-0520">NAD</keyword>